<proteinExistence type="predicted"/>
<dbReference type="SUPFAM" id="SSF47923">
    <property type="entry name" value="Ypt/Rab-GAP domain of gyp1p"/>
    <property type="match status" value="2"/>
</dbReference>
<feature type="region of interest" description="Disordered" evidence="2">
    <location>
        <begin position="517"/>
        <end position="536"/>
    </location>
</feature>
<reference evidence="4" key="1">
    <citation type="submission" date="2023-01" db="EMBL/GenBank/DDBJ databases">
        <title>Metagenome sequencing of chrysophaentin producing Chrysophaeum taylorii.</title>
        <authorList>
            <person name="Davison J."/>
            <person name="Bewley C."/>
        </authorList>
    </citation>
    <scope>NUCLEOTIDE SEQUENCE</scope>
    <source>
        <strain evidence="4">NIES-1699</strain>
    </source>
</reference>
<evidence type="ECO:0000259" key="3">
    <source>
        <dbReference type="PROSITE" id="PS50086"/>
    </source>
</evidence>
<sequence length="669" mass="74347">MSPPPPPERRDVLSPLLVESVAWSLAFVRLEEVARIARCSRRLRSALAELGAGASSEVRRACRLRVVGAKARVRWWASVVRVEEARRAMLKRDRGYRNVGLFERCAGLDKARGGLERLSSRGTEGEIRRDVARTFATRKFFASAQGQDLLADVLVALATAHPQTGYCQGMNLVAGALLEVHARGGDVRPEPEEGNEEPEFEQQISPLAARTAQRAVFWLVSALCDARKPNDARSSSSKATDNSLELRELWRPGMPQLKLRVYQFDRLVARFLPRLRAHFREIGLAPDVLASQWFFTLFAYALPADWLPRTWDVIFADGWKAVMRLALARLSLAAEELLSCGLEDAGKYMRDRSRLARFTVEALVEASFGFKVTRTTLAELAEQFGLALLEERCCDPVADDGWLRRYGGQGDDLLADAPARALRSRLAELDETTKRDAAALRARVERVERDGAEARVRVEKATAALRDKRRLVGELVDAKRLAAADAARLVLALGGGGDRDDDDDDVLVVVPPQSNRMRHRGFLGSPKPKTAGFRPVPFSTSCLPSDDRVFVRDELRAAQQRAARAEKDLRVARDKLSSAARDFVVAQADLDEARERKRAVELQLVHVVTNATARRRGVLTEVVQGADTPDLNLVRRFTENFRRARGVSAPISAPKLPNAAARRTFSDRA</sequence>
<dbReference type="AlphaFoldDB" id="A0AAD7XJD0"/>
<dbReference type="GO" id="GO:0031267">
    <property type="term" value="F:small GTPase binding"/>
    <property type="evidence" value="ECO:0007669"/>
    <property type="project" value="TreeGrafter"/>
</dbReference>
<dbReference type="Proteomes" id="UP001230188">
    <property type="component" value="Unassembled WGS sequence"/>
</dbReference>
<dbReference type="Pfam" id="PF00566">
    <property type="entry name" value="RabGAP-TBC"/>
    <property type="match status" value="1"/>
</dbReference>
<dbReference type="PROSITE" id="PS50086">
    <property type="entry name" value="TBC_RABGAP"/>
    <property type="match status" value="1"/>
</dbReference>
<protein>
    <recommendedName>
        <fullName evidence="3">Rab-GAP TBC domain-containing protein</fullName>
    </recommendedName>
</protein>
<dbReference type="SMART" id="SM00164">
    <property type="entry name" value="TBC"/>
    <property type="match status" value="1"/>
</dbReference>
<name>A0AAD7XJD0_9STRA</name>
<keyword evidence="1" id="KW-0175">Coiled coil</keyword>
<evidence type="ECO:0000256" key="1">
    <source>
        <dbReference type="SAM" id="Coils"/>
    </source>
</evidence>
<comment type="caution">
    <text evidence="4">The sequence shown here is derived from an EMBL/GenBank/DDBJ whole genome shotgun (WGS) entry which is preliminary data.</text>
</comment>
<evidence type="ECO:0000313" key="4">
    <source>
        <dbReference type="EMBL" id="KAJ8601528.1"/>
    </source>
</evidence>
<dbReference type="Gene3D" id="1.10.8.270">
    <property type="entry name" value="putative rabgap domain of human tbc1 domain family member 14 like domains"/>
    <property type="match status" value="1"/>
</dbReference>
<dbReference type="PANTHER" id="PTHR47219:SF9">
    <property type="entry name" value="GTPASE ACTIVATING PROTEIN AND CENTROSOME-ASSOCIATED, ISOFORM B"/>
    <property type="match status" value="1"/>
</dbReference>
<dbReference type="PANTHER" id="PTHR47219">
    <property type="entry name" value="RAB GTPASE-ACTIVATING PROTEIN 1-LIKE"/>
    <property type="match status" value="1"/>
</dbReference>
<dbReference type="InterPro" id="IPR035969">
    <property type="entry name" value="Rab-GAP_TBC_sf"/>
</dbReference>
<dbReference type="InterPro" id="IPR050302">
    <property type="entry name" value="Rab_GAP_TBC_domain"/>
</dbReference>
<gene>
    <name evidence="4" type="ORF">CTAYLR_008019</name>
</gene>
<feature type="coiled-coil region" evidence="1">
    <location>
        <begin position="548"/>
        <end position="603"/>
    </location>
</feature>
<dbReference type="GO" id="GO:0005096">
    <property type="term" value="F:GTPase activator activity"/>
    <property type="evidence" value="ECO:0007669"/>
    <property type="project" value="TreeGrafter"/>
</dbReference>
<organism evidence="4 5">
    <name type="scientific">Chrysophaeum taylorii</name>
    <dbReference type="NCBI Taxonomy" id="2483200"/>
    <lineage>
        <taxon>Eukaryota</taxon>
        <taxon>Sar</taxon>
        <taxon>Stramenopiles</taxon>
        <taxon>Ochrophyta</taxon>
        <taxon>Pelagophyceae</taxon>
        <taxon>Pelagomonadales</taxon>
        <taxon>Pelagomonadaceae</taxon>
        <taxon>Chrysophaeum</taxon>
    </lineage>
</organism>
<evidence type="ECO:0000256" key="2">
    <source>
        <dbReference type="SAM" id="MobiDB-lite"/>
    </source>
</evidence>
<dbReference type="EMBL" id="JAQMWT010000424">
    <property type="protein sequence ID" value="KAJ8601528.1"/>
    <property type="molecule type" value="Genomic_DNA"/>
</dbReference>
<evidence type="ECO:0000313" key="5">
    <source>
        <dbReference type="Proteomes" id="UP001230188"/>
    </source>
</evidence>
<keyword evidence="5" id="KW-1185">Reference proteome</keyword>
<accession>A0AAD7XJD0</accession>
<dbReference type="Gene3D" id="1.10.472.80">
    <property type="entry name" value="Ypt/Rab-GAP domain of gyp1p, domain 3"/>
    <property type="match status" value="1"/>
</dbReference>
<dbReference type="InterPro" id="IPR000195">
    <property type="entry name" value="Rab-GAP-TBC_dom"/>
</dbReference>
<feature type="domain" description="Rab-GAP TBC" evidence="3">
    <location>
        <begin position="66"/>
        <end position="318"/>
    </location>
</feature>